<dbReference type="AlphaFoldDB" id="C4GDR4"/>
<gene>
    <name evidence="1" type="ORF">GCWU000342_02238</name>
</gene>
<accession>C4GDR4</accession>
<reference evidence="1" key="1">
    <citation type="submission" date="2009-04" db="EMBL/GenBank/DDBJ databases">
        <authorList>
            <person name="Weinstock G."/>
            <person name="Sodergren E."/>
            <person name="Clifton S."/>
            <person name="Fulton L."/>
            <person name="Fulton B."/>
            <person name="Courtney L."/>
            <person name="Fronick C."/>
            <person name="Harrison M."/>
            <person name="Strong C."/>
            <person name="Farmer C."/>
            <person name="Delahaunty K."/>
            <person name="Markovic C."/>
            <person name="Hall O."/>
            <person name="Minx P."/>
            <person name="Tomlinson C."/>
            <person name="Mitreva M."/>
            <person name="Nelson J."/>
            <person name="Hou S."/>
            <person name="Wollam A."/>
            <person name="Pepin K.H."/>
            <person name="Johnson M."/>
            <person name="Bhonagiri V."/>
            <person name="Nash W.E."/>
            <person name="Warren W."/>
            <person name="Chinwalla A."/>
            <person name="Mardis E.R."/>
            <person name="Wilson R.K."/>
        </authorList>
    </citation>
    <scope>NUCLEOTIDE SEQUENCE [LARGE SCALE GENOMIC DNA]</scope>
    <source>
        <strain evidence="1">DSM 14600</strain>
    </source>
</reference>
<evidence type="ECO:0000313" key="2">
    <source>
        <dbReference type="Proteomes" id="UP000003494"/>
    </source>
</evidence>
<proteinExistence type="predicted"/>
<dbReference type="Proteomes" id="UP000003494">
    <property type="component" value="Unassembled WGS sequence"/>
</dbReference>
<protein>
    <submittedName>
        <fullName evidence="1">Uncharacterized protein</fullName>
    </submittedName>
</protein>
<keyword evidence="2" id="KW-1185">Reference proteome</keyword>
<name>C4GDR4_9FIRM</name>
<comment type="caution">
    <text evidence="1">The sequence shown here is derived from an EMBL/GenBank/DDBJ whole genome shotgun (WGS) entry which is preliminary data.</text>
</comment>
<organism evidence="1 2">
    <name type="scientific">Shuttleworthella satelles DSM 14600</name>
    <dbReference type="NCBI Taxonomy" id="626523"/>
    <lineage>
        <taxon>Bacteria</taxon>
        <taxon>Bacillati</taxon>
        <taxon>Bacillota</taxon>
        <taxon>Clostridia</taxon>
        <taxon>Lachnospirales</taxon>
        <taxon>Lachnospiraceae</taxon>
        <taxon>Shuttleworthella</taxon>
    </lineage>
</organism>
<dbReference type="HOGENOM" id="CLU_3047992_0_0_9"/>
<evidence type="ECO:0000313" key="1">
    <source>
        <dbReference type="EMBL" id="EEP27543.1"/>
    </source>
</evidence>
<dbReference type="EMBL" id="ACIP02000007">
    <property type="protein sequence ID" value="EEP27543.1"/>
    <property type="molecule type" value="Genomic_DNA"/>
</dbReference>
<sequence length="54" mass="6081">MDLIDDSTAALIRRVELYFEAVDLADANQGRADFIPLLEDLGDRSYLTGYTLED</sequence>